<dbReference type="OrthoDB" id="17845at2759"/>
<dbReference type="GO" id="GO:0016485">
    <property type="term" value="P:protein processing"/>
    <property type="evidence" value="ECO:0007669"/>
    <property type="project" value="InterPro"/>
</dbReference>
<dbReference type="Proteomes" id="UP001153076">
    <property type="component" value="Unassembled WGS sequence"/>
</dbReference>
<comment type="caution">
    <text evidence="1">The sequence shown here is derived from an EMBL/GenBank/DDBJ whole genome shotgun (WGS) entry which is preliminary data.</text>
</comment>
<proteinExistence type="predicted"/>
<accession>A0A9Q1QMD3</accession>
<dbReference type="InterPro" id="IPR039245">
    <property type="entry name" value="TYSND1/DEG15"/>
</dbReference>
<evidence type="ECO:0008006" key="3">
    <source>
        <dbReference type="Google" id="ProtNLM"/>
    </source>
</evidence>
<reference evidence="1" key="1">
    <citation type="submission" date="2022-04" db="EMBL/GenBank/DDBJ databases">
        <title>Carnegiea gigantea Genome sequencing and assembly v2.</title>
        <authorList>
            <person name="Copetti D."/>
            <person name="Sanderson M.J."/>
            <person name="Burquez A."/>
            <person name="Wojciechowski M.F."/>
        </authorList>
    </citation>
    <scope>NUCLEOTIDE SEQUENCE</scope>
    <source>
        <strain evidence="1">SGP5-SGP5p</strain>
        <tissue evidence="1">Aerial part</tissue>
    </source>
</reference>
<dbReference type="EMBL" id="JAKOGI010000033">
    <property type="protein sequence ID" value="KAJ8448003.1"/>
    <property type="molecule type" value="Genomic_DNA"/>
</dbReference>
<dbReference type="Pfam" id="PF13365">
    <property type="entry name" value="Trypsin_2"/>
    <property type="match status" value="1"/>
</dbReference>
<dbReference type="SUPFAM" id="SSF50494">
    <property type="entry name" value="Trypsin-like serine proteases"/>
    <property type="match status" value="2"/>
</dbReference>
<dbReference type="PANTHER" id="PTHR21004">
    <property type="entry name" value="SERINE PROTEASE-RELATED"/>
    <property type="match status" value="1"/>
</dbReference>
<organism evidence="1 2">
    <name type="scientific">Carnegiea gigantea</name>
    <dbReference type="NCBI Taxonomy" id="171969"/>
    <lineage>
        <taxon>Eukaryota</taxon>
        <taxon>Viridiplantae</taxon>
        <taxon>Streptophyta</taxon>
        <taxon>Embryophyta</taxon>
        <taxon>Tracheophyta</taxon>
        <taxon>Spermatophyta</taxon>
        <taxon>Magnoliopsida</taxon>
        <taxon>eudicotyledons</taxon>
        <taxon>Gunneridae</taxon>
        <taxon>Pentapetalae</taxon>
        <taxon>Caryophyllales</taxon>
        <taxon>Cactineae</taxon>
        <taxon>Cactaceae</taxon>
        <taxon>Cactoideae</taxon>
        <taxon>Echinocereeae</taxon>
        <taxon>Carnegiea</taxon>
    </lineage>
</organism>
<dbReference type="InterPro" id="IPR043504">
    <property type="entry name" value="Peptidase_S1_PA_chymotrypsin"/>
</dbReference>
<gene>
    <name evidence="1" type="ORF">Cgig2_028879</name>
</gene>
<keyword evidence="2" id="KW-1185">Reference proteome</keyword>
<dbReference type="InterPro" id="IPR009003">
    <property type="entry name" value="Peptidase_S1_PA"/>
</dbReference>
<dbReference type="FunFam" id="2.40.10.10:FF:000074">
    <property type="entry name" value="glyoxysomal processing protease, glyoxysomal-like"/>
    <property type="match status" value="1"/>
</dbReference>
<sequence length="791" mass="86554">MELPEIVDFARNFSVMVRINGPDPKGLKMKNHAFHQYNSGNTTLSASGMLLSQNLRSFFNLIDGQNCENGAVVVTVASTIEPFLSQKSKVPNFQGMPELIPGAQIDVMAEVKEGTEKSEASGKGHSKWFAARVLRLVDIPASSAAIQSLLEASSGSEHSWEVGWTLAAHINSPRTDHVRTQENIDLSSFSESHRGLIGQKLSHVNMMALLATKIAVLEVPESLNKDLPEVIISPCNKRGDILLAMGSPFGILSPQHFFNSISMGSVANYYPPMSLEKSLLIADIRCLPGMEGSPVFGQHACLIGILSRPLRQTGGAEIQLVIPWKAIEAACNALFQSIHQKLEMAGQCTGSFHNAKMATLDCLNCRALTNGIQKLPVSYCSPPLPVEEAMSSVCLITLENGVWASGILINKEGLILTNAHLLEPWRFGRTTIQSICDENKMKNPFAVYENTTCLRHGEEELSQVLQSNALQSLDYLHKGHGSHQMHQFHQRISVRLDVKNSWVWCDAKVLYVSKGPLDVSLLQLESVPHQLCPVKVDMGCPSPGTRAFVIGHGLLGPRCDMLPSICSGVVAKVVKAKKVVPHLSTSHVDSTGDVPVMLETTASVHPGGSGGAIVSSSGHMIGLVTRYELIPRNVDQATFSWTWLVFWMLFWWKHPSVCAGMDAQILNRWMSGCSNAKHGGGTVIPHMNFSIPSAALEPVFKFAKDMQDISFLHQLDKPNKELASVWAMVPPISPEPGPLLPGVADLVKDKENQVKGSRFAKFINEQEELFRKSSHVNTMQDLSRDTIPSKL</sequence>
<name>A0A9Q1QMD3_9CARY</name>
<dbReference type="GO" id="GO:0004252">
    <property type="term" value="F:serine-type endopeptidase activity"/>
    <property type="evidence" value="ECO:0007669"/>
    <property type="project" value="InterPro"/>
</dbReference>
<dbReference type="AlphaFoldDB" id="A0A9Q1QMD3"/>
<dbReference type="PANTHER" id="PTHR21004:SF0">
    <property type="entry name" value="PEROXISOMAL LEADER PEPTIDE-PROCESSING PROTEASE"/>
    <property type="match status" value="1"/>
</dbReference>
<evidence type="ECO:0000313" key="2">
    <source>
        <dbReference type="Proteomes" id="UP001153076"/>
    </source>
</evidence>
<protein>
    <recommendedName>
        <fullName evidence="3">Glyoxysomal processing protease, glyoxysomal</fullName>
    </recommendedName>
</protein>
<dbReference type="GO" id="GO:0005777">
    <property type="term" value="C:peroxisome"/>
    <property type="evidence" value="ECO:0007669"/>
    <property type="project" value="InterPro"/>
</dbReference>
<dbReference type="Gene3D" id="2.40.10.10">
    <property type="entry name" value="Trypsin-like serine proteases"/>
    <property type="match status" value="2"/>
</dbReference>
<evidence type="ECO:0000313" key="1">
    <source>
        <dbReference type="EMBL" id="KAJ8448003.1"/>
    </source>
</evidence>